<evidence type="ECO:0000259" key="15">
    <source>
        <dbReference type="Pfam" id="PF07715"/>
    </source>
</evidence>
<organism evidence="16 17">
    <name type="scientific">Psychrosphaera aquimarina</name>
    <dbReference type="NCBI Taxonomy" id="2044854"/>
    <lineage>
        <taxon>Bacteria</taxon>
        <taxon>Pseudomonadati</taxon>
        <taxon>Pseudomonadota</taxon>
        <taxon>Gammaproteobacteria</taxon>
        <taxon>Alteromonadales</taxon>
        <taxon>Pseudoalteromonadaceae</taxon>
        <taxon>Psychrosphaera</taxon>
    </lineage>
</organism>
<evidence type="ECO:0000259" key="14">
    <source>
        <dbReference type="Pfam" id="PF00593"/>
    </source>
</evidence>
<keyword evidence="4" id="KW-0410">Iron transport</keyword>
<name>A0ABU3QXI2_9GAMM</name>
<dbReference type="SUPFAM" id="SSF56935">
    <property type="entry name" value="Porins"/>
    <property type="match status" value="1"/>
</dbReference>
<proteinExistence type="inferred from homology"/>
<feature type="chain" id="PRO_5046274931" evidence="13">
    <location>
        <begin position="22"/>
        <end position="711"/>
    </location>
</feature>
<gene>
    <name evidence="16" type="ORF">RT723_03850</name>
</gene>
<dbReference type="Proteomes" id="UP001257914">
    <property type="component" value="Unassembled WGS sequence"/>
</dbReference>
<keyword evidence="10 11" id="KW-0998">Cell outer membrane</keyword>
<evidence type="ECO:0000256" key="9">
    <source>
        <dbReference type="ARBA" id="ARBA00023136"/>
    </source>
</evidence>
<dbReference type="InterPro" id="IPR012910">
    <property type="entry name" value="Plug_dom"/>
</dbReference>
<comment type="subcellular location">
    <subcellularLocation>
        <location evidence="1 11">Cell outer membrane</location>
        <topology evidence="1 11">Multi-pass membrane protein</topology>
    </subcellularLocation>
</comment>
<dbReference type="Pfam" id="PF07715">
    <property type="entry name" value="Plug"/>
    <property type="match status" value="1"/>
</dbReference>
<dbReference type="Gene3D" id="2.40.170.20">
    <property type="entry name" value="TonB-dependent receptor, beta-barrel domain"/>
    <property type="match status" value="1"/>
</dbReference>
<keyword evidence="16" id="KW-0675">Receptor</keyword>
<reference evidence="16 17" key="1">
    <citation type="submission" date="2023-10" db="EMBL/GenBank/DDBJ databases">
        <title>Psychrosphaera aquimaarina strain SW33 isolated from seawater.</title>
        <authorList>
            <person name="Bayburt H."/>
            <person name="Kim J.M."/>
            <person name="Choi B.J."/>
            <person name="Jeon C.O."/>
        </authorList>
    </citation>
    <scope>NUCLEOTIDE SEQUENCE [LARGE SCALE GENOMIC DNA]</scope>
    <source>
        <strain evidence="16 17">KCTC 52743</strain>
    </source>
</reference>
<evidence type="ECO:0000256" key="13">
    <source>
        <dbReference type="SAM" id="SignalP"/>
    </source>
</evidence>
<feature type="domain" description="TonB-dependent receptor plug" evidence="15">
    <location>
        <begin position="44"/>
        <end position="149"/>
    </location>
</feature>
<dbReference type="InterPro" id="IPR000531">
    <property type="entry name" value="Beta-barrel_TonB"/>
</dbReference>
<evidence type="ECO:0000256" key="6">
    <source>
        <dbReference type="ARBA" id="ARBA00023004"/>
    </source>
</evidence>
<dbReference type="EMBL" id="JAWCUA010000003">
    <property type="protein sequence ID" value="MDU0112146.1"/>
    <property type="molecule type" value="Genomic_DNA"/>
</dbReference>
<sequence>MKTYAPSLIVVSLAMALPVIADENSKKEIEKIVVKGELLPTSAKNAANSIDVINKAALEKSGADHIQDVLQQVGNINYSSGSSRARFFQIRGIGERSQFVDPVNPSVGVAIDRIDYSEIANAATLFDIDQVEVFKGPQGTSVGANAMAGFINLASTETGSGQEGKVRVSMGNYGFQQLAAAYGGDINNKAEYRVSVNKVDGDGYIENTYLGRKDTNGIDELSVRAMLDVEMSQEWTMKAVLHKFDINNGYDSFSLDLNRTTLSDEPGFDRQDTTAIALTNKYQGFSFADAELFISHSNSDLDYGFDEDWAYGQYNDDWSFTGIHPDGYSSTDYYFRKRTADQLDLRLTSKDKDWVVGLYNQQKNADLTRQYTWNDSDFLSDYDVANIALYGEKRFALSDSINITAGLRVENYQGDYADSNGTVSSTDDTMWGGHFTASKQYDDAFLAYFRVSQGFKAGGVNGEALSKLNDANLQQFYFELREHASFKPETLTNVELGLKYNSNDNKLNAVATLFYSTRDDMQIKQWLTDNSVVPVFVGYLSNVPTGSNYGVETSVNYKLTKSIKVFAGLSLLETEIDNIDRLEEDPVTGEDVSVNISGREQAHAPKYQFNLGADWQLTDNIIANVSFTGKDEFYYSYSHDETADSVVLANASLTYKGDVIDVTLWGRNLTDEEYGVRGFYFGNDPRDGWVAKNYEQFGEPRVIGIRLDYLF</sequence>
<comment type="caution">
    <text evidence="16">The sequence shown here is derived from an EMBL/GenBank/DDBJ whole genome shotgun (WGS) entry which is preliminary data.</text>
</comment>
<accession>A0ABU3QXI2</accession>
<feature type="domain" description="TonB-dependent receptor-like beta-barrel" evidence="14">
    <location>
        <begin position="249"/>
        <end position="669"/>
    </location>
</feature>
<evidence type="ECO:0000256" key="3">
    <source>
        <dbReference type="ARBA" id="ARBA00022452"/>
    </source>
</evidence>
<feature type="signal peptide" evidence="13">
    <location>
        <begin position="1"/>
        <end position="21"/>
    </location>
</feature>
<protein>
    <submittedName>
        <fullName evidence="16">TonB-dependent receptor</fullName>
    </submittedName>
</protein>
<dbReference type="PANTHER" id="PTHR32552">
    <property type="entry name" value="FERRICHROME IRON RECEPTOR-RELATED"/>
    <property type="match status" value="1"/>
</dbReference>
<keyword evidence="2 11" id="KW-0813">Transport</keyword>
<evidence type="ECO:0000256" key="10">
    <source>
        <dbReference type="ARBA" id="ARBA00023237"/>
    </source>
</evidence>
<evidence type="ECO:0000256" key="5">
    <source>
        <dbReference type="ARBA" id="ARBA00022692"/>
    </source>
</evidence>
<keyword evidence="13" id="KW-0732">Signal</keyword>
<dbReference type="InterPro" id="IPR036942">
    <property type="entry name" value="Beta-barrel_TonB_sf"/>
</dbReference>
<evidence type="ECO:0000313" key="17">
    <source>
        <dbReference type="Proteomes" id="UP001257914"/>
    </source>
</evidence>
<dbReference type="InterPro" id="IPR039426">
    <property type="entry name" value="TonB-dep_rcpt-like"/>
</dbReference>
<evidence type="ECO:0000256" key="1">
    <source>
        <dbReference type="ARBA" id="ARBA00004571"/>
    </source>
</evidence>
<keyword evidence="7" id="KW-0406">Ion transport</keyword>
<evidence type="ECO:0000256" key="4">
    <source>
        <dbReference type="ARBA" id="ARBA00022496"/>
    </source>
</evidence>
<dbReference type="PANTHER" id="PTHR32552:SF81">
    <property type="entry name" value="TONB-DEPENDENT OUTER MEMBRANE RECEPTOR"/>
    <property type="match status" value="1"/>
</dbReference>
<evidence type="ECO:0000256" key="8">
    <source>
        <dbReference type="ARBA" id="ARBA00023077"/>
    </source>
</evidence>
<keyword evidence="5 11" id="KW-0812">Transmembrane</keyword>
<dbReference type="RefSeq" id="WP_315945946.1">
    <property type="nucleotide sequence ID" value="NZ_JAWCUA010000003.1"/>
</dbReference>
<keyword evidence="8 12" id="KW-0798">TonB box</keyword>
<keyword evidence="6" id="KW-0408">Iron</keyword>
<keyword evidence="17" id="KW-1185">Reference proteome</keyword>
<evidence type="ECO:0000256" key="11">
    <source>
        <dbReference type="PROSITE-ProRule" id="PRU01360"/>
    </source>
</evidence>
<comment type="similarity">
    <text evidence="11 12">Belongs to the TonB-dependent receptor family.</text>
</comment>
<keyword evidence="9 11" id="KW-0472">Membrane</keyword>
<dbReference type="Pfam" id="PF00593">
    <property type="entry name" value="TonB_dep_Rec_b-barrel"/>
    <property type="match status" value="1"/>
</dbReference>
<evidence type="ECO:0000256" key="7">
    <source>
        <dbReference type="ARBA" id="ARBA00023065"/>
    </source>
</evidence>
<evidence type="ECO:0000256" key="12">
    <source>
        <dbReference type="RuleBase" id="RU003357"/>
    </source>
</evidence>
<dbReference type="PROSITE" id="PS52016">
    <property type="entry name" value="TONB_DEPENDENT_REC_3"/>
    <property type="match status" value="1"/>
</dbReference>
<keyword evidence="3 11" id="KW-1134">Transmembrane beta strand</keyword>
<evidence type="ECO:0000313" key="16">
    <source>
        <dbReference type="EMBL" id="MDU0112146.1"/>
    </source>
</evidence>
<evidence type="ECO:0000256" key="2">
    <source>
        <dbReference type="ARBA" id="ARBA00022448"/>
    </source>
</evidence>